<organism evidence="3 4">
    <name type="scientific">Acorus calamus</name>
    <name type="common">Sweet flag</name>
    <dbReference type="NCBI Taxonomy" id="4465"/>
    <lineage>
        <taxon>Eukaryota</taxon>
        <taxon>Viridiplantae</taxon>
        <taxon>Streptophyta</taxon>
        <taxon>Embryophyta</taxon>
        <taxon>Tracheophyta</taxon>
        <taxon>Spermatophyta</taxon>
        <taxon>Magnoliopsida</taxon>
        <taxon>Liliopsida</taxon>
        <taxon>Acoraceae</taxon>
        <taxon>Acorus</taxon>
    </lineage>
</organism>
<name>A0AAV9FLC3_ACOCL</name>
<evidence type="ECO:0000313" key="3">
    <source>
        <dbReference type="EMBL" id="KAK1326665.1"/>
    </source>
</evidence>
<dbReference type="Proteomes" id="UP001180020">
    <property type="component" value="Unassembled WGS sequence"/>
</dbReference>
<keyword evidence="1" id="KW-0328">Glycosyltransferase</keyword>
<keyword evidence="2" id="KW-0808">Transferase</keyword>
<comment type="caution">
    <text evidence="3">The sequence shown here is derived from an EMBL/GenBank/DDBJ whole genome shotgun (WGS) entry which is preliminary data.</text>
</comment>
<dbReference type="Gene3D" id="3.40.50.2000">
    <property type="entry name" value="Glycogen Phosphorylase B"/>
    <property type="match status" value="1"/>
</dbReference>
<evidence type="ECO:0000256" key="1">
    <source>
        <dbReference type="ARBA" id="ARBA00022676"/>
    </source>
</evidence>
<dbReference type="InterPro" id="IPR002213">
    <property type="entry name" value="UDP_glucos_trans"/>
</dbReference>
<dbReference type="SUPFAM" id="SSF53756">
    <property type="entry name" value="UDP-Glycosyltransferase/glycogen phosphorylase"/>
    <property type="match status" value="1"/>
</dbReference>
<evidence type="ECO:0000313" key="4">
    <source>
        <dbReference type="Proteomes" id="UP001180020"/>
    </source>
</evidence>
<reference evidence="3" key="1">
    <citation type="journal article" date="2023" name="Nat. Commun.">
        <title>Diploid and tetraploid genomes of Acorus and the evolution of monocots.</title>
        <authorList>
            <person name="Ma L."/>
            <person name="Liu K.W."/>
            <person name="Li Z."/>
            <person name="Hsiao Y.Y."/>
            <person name="Qi Y."/>
            <person name="Fu T."/>
            <person name="Tang G.D."/>
            <person name="Zhang D."/>
            <person name="Sun W.H."/>
            <person name="Liu D.K."/>
            <person name="Li Y."/>
            <person name="Chen G.Z."/>
            <person name="Liu X.D."/>
            <person name="Liao X.Y."/>
            <person name="Jiang Y.T."/>
            <person name="Yu X."/>
            <person name="Hao Y."/>
            <person name="Huang J."/>
            <person name="Zhao X.W."/>
            <person name="Ke S."/>
            <person name="Chen Y.Y."/>
            <person name="Wu W.L."/>
            <person name="Hsu J.L."/>
            <person name="Lin Y.F."/>
            <person name="Huang M.D."/>
            <person name="Li C.Y."/>
            <person name="Huang L."/>
            <person name="Wang Z.W."/>
            <person name="Zhao X."/>
            <person name="Zhong W.Y."/>
            <person name="Peng D.H."/>
            <person name="Ahmad S."/>
            <person name="Lan S."/>
            <person name="Zhang J.S."/>
            <person name="Tsai W.C."/>
            <person name="Van de Peer Y."/>
            <person name="Liu Z.J."/>
        </authorList>
    </citation>
    <scope>NUCLEOTIDE SEQUENCE</scope>
    <source>
        <strain evidence="3">CP</strain>
    </source>
</reference>
<dbReference type="Pfam" id="PF00201">
    <property type="entry name" value="UDPGT"/>
    <property type="match status" value="1"/>
</dbReference>
<sequence>MSHCGWNSTLESVVNGGVPLIAWPLYAEQKMNAVMLMEGAGIAIRAVTGEDGLVRREEVVRVVKALMEEEDGREVKERVRRLQVEGKKALGEGGSSYKALLEVTEMWRTPKKP</sequence>
<proteinExistence type="predicted"/>
<dbReference type="GO" id="GO:0008194">
    <property type="term" value="F:UDP-glycosyltransferase activity"/>
    <property type="evidence" value="ECO:0007669"/>
    <property type="project" value="InterPro"/>
</dbReference>
<dbReference type="AlphaFoldDB" id="A0AAV9FLC3"/>
<evidence type="ECO:0000256" key="2">
    <source>
        <dbReference type="ARBA" id="ARBA00022679"/>
    </source>
</evidence>
<dbReference type="PANTHER" id="PTHR48046:SF1">
    <property type="entry name" value="GLYCOSYLTRANSFERASE-RELATED"/>
    <property type="match status" value="1"/>
</dbReference>
<reference evidence="3" key="2">
    <citation type="submission" date="2023-06" db="EMBL/GenBank/DDBJ databases">
        <authorList>
            <person name="Ma L."/>
            <person name="Liu K.-W."/>
            <person name="Li Z."/>
            <person name="Hsiao Y.-Y."/>
            <person name="Qi Y."/>
            <person name="Fu T."/>
            <person name="Tang G."/>
            <person name="Zhang D."/>
            <person name="Sun W.-H."/>
            <person name="Liu D.-K."/>
            <person name="Li Y."/>
            <person name="Chen G.-Z."/>
            <person name="Liu X.-D."/>
            <person name="Liao X.-Y."/>
            <person name="Jiang Y.-T."/>
            <person name="Yu X."/>
            <person name="Hao Y."/>
            <person name="Huang J."/>
            <person name="Zhao X.-W."/>
            <person name="Ke S."/>
            <person name="Chen Y.-Y."/>
            <person name="Wu W.-L."/>
            <person name="Hsu J.-L."/>
            <person name="Lin Y.-F."/>
            <person name="Huang M.-D."/>
            <person name="Li C.-Y."/>
            <person name="Huang L."/>
            <person name="Wang Z.-W."/>
            <person name="Zhao X."/>
            <person name="Zhong W.-Y."/>
            <person name="Peng D.-H."/>
            <person name="Ahmad S."/>
            <person name="Lan S."/>
            <person name="Zhang J.-S."/>
            <person name="Tsai W.-C."/>
            <person name="Van De Peer Y."/>
            <person name="Liu Z.-J."/>
        </authorList>
    </citation>
    <scope>NUCLEOTIDE SEQUENCE</scope>
    <source>
        <strain evidence="3">CP</strain>
        <tissue evidence="3">Leaves</tissue>
    </source>
</reference>
<gene>
    <name evidence="3" type="primary">UGT72B2</name>
    <name evidence="3" type="ORF">QJS10_CPA01g02179</name>
</gene>
<protein>
    <submittedName>
        <fullName evidence="3">UDP-glycosyltransferase 72B2</fullName>
    </submittedName>
</protein>
<accession>A0AAV9FLC3</accession>
<keyword evidence="4" id="KW-1185">Reference proteome</keyword>
<dbReference type="PANTHER" id="PTHR48046">
    <property type="entry name" value="UDP-GLYCOSYLTRANSFERASE 72E1"/>
    <property type="match status" value="1"/>
</dbReference>
<dbReference type="EMBL" id="JAUJYO010000001">
    <property type="protein sequence ID" value="KAK1326665.1"/>
    <property type="molecule type" value="Genomic_DNA"/>
</dbReference>